<dbReference type="Gene3D" id="1.10.150.240">
    <property type="entry name" value="Putative phosphatase, domain 2"/>
    <property type="match status" value="1"/>
</dbReference>
<name>A0ABP8HUY8_9BACT</name>
<dbReference type="SFLD" id="SFLDG01129">
    <property type="entry name" value="C1.5:_HAD__Beta-PGM__Phosphata"/>
    <property type="match status" value="1"/>
</dbReference>
<dbReference type="InterPro" id="IPR023198">
    <property type="entry name" value="PGP-like_dom2"/>
</dbReference>
<sequence>MKPDTIIWDLGNVLVDWNPRYLFNKLFTNKEEQDHFLAHVCTDEWHRRQDGGRPVAEATGELAQQHPGLAHYIRAFYARWKEMFGGPITGSVALLAELKDRGYRQYALTNWSAELFDETRPDYPFLEWFDGIVVSGAERMTKPDADIYHVLLERYSVDPARAVFIDDREANVRTALQLGLHGIVFSTPDALRNELRKLDIL</sequence>
<dbReference type="InterPro" id="IPR006439">
    <property type="entry name" value="HAD-SF_hydro_IA"/>
</dbReference>
<dbReference type="PANTHER" id="PTHR43611:SF3">
    <property type="entry name" value="FLAVIN MONONUCLEOTIDE HYDROLASE 1, CHLOROPLATIC"/>
    <property type="match status" value="1"/>
</dbReference>
<evidence type="ECO:0000313" key="1">
    <source>
        <dbReference type="EMBL" id="GAA4345050.1"/>
    </source>
</evidence>
<proteinExistence type="predicted"/>
<dbReference type="PANTHER" id="PTHR43611">
    <property type="entry name" value="ALPHA-D-GLUCOSE 1-PHOSPHATE PHOSPHATASE"/>
    <property type="match status" value="1"/>
</dbReference>
<organism evidence="1 2">
    <name type="scientific">Flaviaesturariibacter amylovorans</name>
    <dbReference type="NCBI Taxonomy" id="1084520"/>
    <lineage>
        <taxon>Bacteria</taxon>
        <taxon>Pseudomonadati</taxon>
        <taxon>Bacteroidota</taxon>
        <taxon>Chitinophagia</taxon>
        <taxon>Chitinophagales</taxon>
        <taxon>Chitinophagaceae</taxon>
        <taxon>Flaviaestuariibacter</taxon>
    </lineage>
</organism>
<gene>
    <name evidence="1" type="ORF">GCM10023184_46870</name>
</gene>
<dbReference type="InterPro" id="IPR036412">
    <property type="entry name" value="HAD-like_sf"/>
</dbReference>
<dbReference type="InterPro" id="IPR023214">
    <property type="entry name" value="HAD_sf"/>
</dbReference>
<reference evidence="2" key="1">
    <citation type="journal article" date="2019" name="Int. J. Syst. Evol. Microbiol.">
        <title>The Global Catalogue of Microorganisms (GCM) 10K type strain sequencing project: providing services to taxonomists for standard genome sequencing and annotation.</title>
        <authorList>
            <consortium name="The Broad Institute Genomics Platform"/>
            <consortium name="The Broad Institute Genome Sequencing Center for Infectious Disease"/>
            <person name="Wu L."/>
            <person name="Ma J."/>
        </authorList>
    </citation>
    <scope>NUCLEOTIDE SEQUENCE [LARGE SCALE GENOMIC DNA]</scope>
    <source>
        <strain evidence="2">JCM 17919</strain>
    </source>
</reference>
<dbReference type="RefSeq" id="WP_345258492.1">
    <property type="nucleotide sequence ID" value="NZ_BAABGY010000020.1"/>
</dbReference>
<dbReference type="SFLD" id="SFLDS00003">
    <property type="entry name" value="Haloacid_Dehalogenase"/>
    <property type="match status" value="1"/>
</dbReference>
<dbReference type="CDD" id="cd02603">
    <property type="entry name" value="HAD_sEH-N_like"/>
    <property type="match status" value="1"/>
</dbReference>
<dbReference type="EMBL" id="BAABGY010000020">
    <property type="protein sequence ID" value="GAA4345050.1"/>
    <property type="molecule type" value="Genomic_DNA"/>
</dbReference>
<keyword evidence="2" id="KW-1185">Reference proteome</keyword>
<dbReference type="Proteomes" id="UP001501725">
    <property type="component" value="Unassembled WGS sequence"/>
</dbReference>
<dbReference type="Gene3D" id="3.40.50.1000">
    <property type="entry name" value="HAD superfamily/HAD-like"/>
    <property type="match status" value="1"/>
</dbReference>
<dbReference type="PRINTS" id="PR00413">
    <property type="entry name" value="HADHALOGNASE"/>
</dbReference>
<accession>A0ABP8HUY8</accession>
<keyword evidence="1" id="KW-0378">Hydrolase</keyword>
<dbReference type="GO" id="GO:0016787">
    <property type="term" value="F:hydrolase activity"/>
    <property type="evidence" value="ECO:0007669"/>
    <property type="project" value="UniProtKB-KW"/>
</dbReference>
<dbReference type="NCBIfam" id="TIGR01509">
    <property type="entry name" value="HAD-SF-IA-v3"/>
    <property type="match status" value="1"/>
</dbReference>
<dbReference type="SUPFAM" id="SSF56784">
    <property type="entry name" value="HAD-like"/>
    <property type="match status" value="1"/>
</dbReference>
<comment type="caution">
    <text evidence="1">The sequence shown here is derived from an EMBL/GenBank/DDBJ whole genome shotgun (WGS) entry which is preliminary data.</text>
</comment>
<protein>
    <submittedName>
        <fullName evidence="1">HAD-IA family hydrolase</fullName>
    </submittedName>
</protein>
<dbReference type="Pfam" id="PF00702">
    <property type="entry name" value="Hydrolase"/>
    <property type="match status" value="1"/>
</dbReference>
<evidence type="ECO:0000313" key="2">
    <source>
        <dbReference type="Proteomes" id="UP001501725"/>
    </source>
</evidence>